<feature type="compositionally biased region" description="Gly residues" evidence="1">
    <location>
        <begin position="709"/>
        <end position="729"/>
    </location>
</feature>
<organism evidence="2 3">
    <name type="scientific">Chlamydomonas incerta</name>
    <dbReference type="NCBI Taxonomy" id="51695"/>
    <lineage>
        <taxon>Eukaryota</taxon>
        <taxon>Viridiplantae</taxon>
        <taxon>Chlorophyta</taxon>
        <taxon>core chlorophytes</taxon>
        <taxon>Chlorophyceae</taxon>
        <taxon>CS clade</taxon>
        <taxon>Chlamydomonadales</taxon>
        <taxon>Chlamydomonadaceae</taxon>
        <taxon>Chlamydomonas</taxon>
    </lineage>
</organism>
<accession>A0A835SZJ4</accession>
<dbReference type="AlphaFoldDB" id="A0A835SZJ4"/>
<dbReference type="GO" id="GO:0005634">
    <property type="term" value="C:nucleus"/>
    <property type="evidence" value="ECO:0007669"/>
    <property type="project" value="TreeGrafter"/>
</dbReference>
<dbReference type="EMBL" id="JAEHOC010000033">
    <property type="protein sequence ID" value="KAG2428781.1"/>
    <property type="molecule type" value="Genomic_DNA"/>
</dbReference>
<feature type="region of interest" description="Disordered" evidence="1">
    <location>
        <begin position="58"/>
        <end position="88"/>
    </location>
</feature>
<protein>
    <submittedName>
        <fullName evidence="2">Uncharacterized protein</fullName>
    </submittedName>
</protein>
<dbReference type="OrthoDB" id="550721at2759"/>
<feature type="region of interest" description="Disordered" evidence="1">
    <location>
        <begin position="777"/>
        <end position="833"/>
    </location>
</feature>
<dbReference type="PANTHER" id="PTHR23107">
    <property type="entry name" value="SYNOVIAL SARCOMA ASSOCIATED SS18 PROTEIN"/>
    <property type="match status" value="1"/>
</dbReference>
<feature type="compositionally biased region" description="Acidic residues" evidence="1">
    <location>
        <begin position="548"/>
        <end position="560"/>
    </location>
</feature>
<dbReference type="GO" id="GO:0003713">
    <property type="term" value="F:transcription coactivator activity"/>
    <property type="evidence" value="ECO:0007669"/>
    <property type="project" value="TreeGrafter"/>
</dbReference>
<dbReference type="GO" id="GO:0045944">
    <property type="term" value="P:positive regulation of transcription by RNA polymerase II"/>
    <property type="evidence" value="ECO:0007669"/>
    <property type="project" value="TreeGrafter"/>
</dbReference>
<feature type="region of interest" description="Disordered" evidence="1">
    <location>
        <begin position="938"/>
        <end position="957"/>
    </location>
</feature>
<proteinExistence type="predicted"/>
<comment type="caution">
    <text evidence="2">The sequence shown here is derived from an EMBL/GenBank/DDBJ whole genome shotgun (WGS) entry which is preliminary data.</text>
</comment>
<feature type="compositionally biased region" description="Low complexity" evidence="1">
    <location>
        <begin position="518"/>
        <end position="527"/>
    </location>
</feature>
<feature type="compositionally biased region" description="Low complexity" evidence="1">
    <location>
        <begin position="58"/>
        <end position="76"/>
    </location>
</feature>
<feature type="compositionally biased region" description="Low complexity" evidence="1">
    <location>
        <begin position="1088"/>
        <end position="1097"/>
    </location>
</feature>
<dbReference type="SUPFAM" id="SSF53850">
    <property type="entry name" value="Periplasmic binding protein-like II"/>
    <property type="match status" value="1"/>
</dbReference>
<reference evidence="2" key="1">
    <citation type="journal article" date="2020" name="bioRxiv">
        <title>Comparative genomics of Chlamydomonas.</title>
        <authorList>
            <person name="Craig R.J."/>
            <person name="Hasan A.R."/>
            <person name="Ness R.W."/>
            <person name="Keightley P.D."/>
        </authorList>
    </citation>
    <scope>NUCLEOTIDE SEQUENCE</scope>
    <source>
        <strain evidence="2">SAG 7.73</strain>
    </source>
</reference>
<evidence type="ECO:0000313" key="2">
    <source>
        <dbReference type="EMBL" id="KAG2428781.1"/>
    </source>
</evidence>
<feature type="compositionally biased region" description="Low complexity" evidence="1">
    <location>
        <begin position="137"/>
        <end position="155"/>
    </location>
</feature>
<dbReference type="Gene3D" id="3.40.190.10">
    <property type="entry name" value="Periplasmic binding protein-like II"/>
    <property type="match status" value="1"/>
</dbReference>
<sequence length="1230" mass="119005">MRAVHHGLEGAPAQQSALLTRLAYWPEQQELDARSAAFADDVLATYSGLAPAAPAHAPAAAPAAPLPPQQLLQPAGMPGPGAAGAGLDASDPMAAAFLAMQPGADPQQQQQQQQQLAAALAASGSGAPPPMAPPRPAVELPPEGFSQAGAAAGTAAGAGPGPGPAGGGLREYGDLIEEDDDALSRPFVLTKTVKVQGRVAVAVPAGDAAALAASSSGSLPTAAAGLGVGSGRGGAAAAASTAAAGAAAALSSLPVGDPLSRTSSGSGSVGFGGGGGGVRPGSAGKAVFVLNGKLYDARGNEVDPAAAAGPGGGVTVVDCGEVTTPRMSSSNSASNASSAAAAAAGAGTPTRLAAPPMAPLAVGSPGPGSTAAGGRGVGALAPLKHGGIPVTAALRPGSATGAAAFMGGSPGPLRQPPAAAAAAASAAAPRADDPLRAAALAAAMRELGITDLPAPSSSGRPAATGAAPSPQPHPAAAHTHAGGEPDWPRLQARGAQPPLPANGHMPSYVQYGLPPNYRPSSGRRPGSAKPPPARSAPAAAAPAAGAGDEGDALLDYDMDDQDRGRYDDGDFEARLQQQVESNVLKTGGPVAAPPVARAAAPGAGKAAPGAYLPPRAGAATSGGLGASPAAATAAAVAAGSRLGKATAAMASAGGGGGGAAARKGAAVASDLDYPEESEFELQLQRQIDDANAFSGGGGGLGAVRAAKGAGSGGGGGAGWRGHSGSGSTAGMGAAAAATVAAAPGLKRSNSAASASGAGGGAPSSSAAAAASAAQGAGPRRVSADSSPAGKAGVPVAARVSAGSAPRQHPVAATASGSPARPPPAPAAAAAGARASPARAAAAASGANASPAKAPDVHRLKANWDALGLNDPESLALLDQLSLLYVTCGELDVQVRIVYALHNMLPMSLAASKWAAANNNRLLNESKAAVALAKLNSTSTTSSADGISSDTSSSSRTTKTGVVVKPALPYNIVLEPVVQDQLPSNQTEVNWFSIMPARADGSLGRVMAYDDFQSYYIGLWDWTRGNGTVIYDYEARPVGQLPAGIDPLPFEREPLTWMVALYRKDWLAAARALAAAAAVAPGSGGSGGAQQQAQQPGTAGAGAAAGGTNGSDTAAAAAAGGGSPEAMTAAAPSLAEPRTWDELLALAAAVEGRDMDGDGHPDHGLCLDLARGCKLWSVLSAVYASMAQTEGRAQGVWFDVGSMAPLLDNPAMAAALALVRRLAAQSWPPAD</sequence>
<name>A0A835SZJ4_CHLIN</name>
<feature type="compositionally biased region" description="Gly residues" evidence="1">
    <location>
        <begin position="1098"/>
        <end position="1108"/>
    </location>
</feature>
<dbReference type="PANTHER" id="PTHR23107:SF0">
    <property type="entry name" value="IP09280P"/>
    <property type="match status" value="1"/>
</dbReference>
<feature type="region of interest" description="Disordered" evidence="1">
    <location>
        <begin position="103"/>
        <end position="172"/>
    </location>
</feature>
<feature type="compositionally biased region" description="Gly residues" evidence="1">
    <location>
        <begin position="156"/>
        <end position="170"/>
    </location>
</feature>
<feature type="region of interest" description="Disordered" evidence="1">
    <location>
        <begin position="706"/>
        <end position="730"/>
    </location>
</feature>
<feature type="region of interest" description="Disordered" evidence="1">
    <location>
        <begin position="1080"/>
        <end position="1132"/>
    </location>
</feature>
<feature type="region of interest" description="Disordered" evidence="1">
    <location>
        <begin position="451"/>
        <end position="568"/>
    </location>
</feature>
<evidence type="ECO:0000313" key="3">
    <source>
        <dbReference type="Proteomes" id="UP000650467"/>
    </source>
</evidence>
<keyword evidence="3" id="KW-1185">Reference proteome</keyword>
<feature type="compositionally biased region" description="Low complexity" evidence="1">
    <location>
        <begin position="535"/>
        <end position="546"/>
    </location>
</feature>
<feature type="compositionally biased region" description="Pro residues" evidence="1">
    <location>
        <begin position="127"/>
        <end position="136"/>
    </location>
</feature>
<feature type="compositionally biased region" description="Low complexity" evidence="1">
    <location>
        <begin position="103"/>
        <end position="126"/>
    </location>
</feature>
<gene>
    <name evidence="2" type="ORF">HXX76_011481</name>
</gene>
<evidence type="ECO:0000256" key="1">
    <source>
        <dbReference type="SAM" id="MobiDB-lite"/>
    </source>
</evidence>
<dbReference type="Proteomes" id="UP000650467">
    <property type="component" value="Unassembled WGS sequence"/>
</dbReference>